<protein>
    <submittedName>
        <fullName evidence="1">Uncharacterized protein</fullName>
    </submittedName>
</protein>
<reference evidence="2" key="1">
    <citation type="journal article" date="2024" name="Proc. Natl. Acad. Sci. U.S.A.">
        <title>Extraordinary preservation of gene collinearity over three hundred million years revealed in homosporous lycophytes.</title>
        <authorList>
            <person name="Li C."/>
            <person name="Wickell D."/>
            <person name="Kuo L.Y."/>
            <person name="Chen X."/>
            <person name="Nie B."/>
            <person name="Liao X."/>
            <person name="Peng D."/>
            <person name="Ji J."/>
            <person name="Jenkins J."/>
            <person name="Williams M."/>
            <person name="Shu S."/>
            <person name="Plott C."/>
            <person name="Barry K."/>
            <person name="Rajasekar S."/>
            <person name="Grimwood J."/>
            <person name="Han X."/>
            <person name="Sun S."/>
            <person name="Hou Z."/>
            <person name="He W."/>
            <person name="Dai G."/>
            <person name="Sun C."/>
            <person name="Schmutz J."/>
            <person name="Leebens-Mack J.H."/>
            <person name="Li F.W."/>
            <person name="Wang L."/>
        </authorList>
    </citation>
    <scope>NUCLEOTIDE SEQUENCE [LARGE SCALE GENOMIC DNA]</scope>
    <source>
        <strain evidence="2">cv. PW_Plant_1</strain>
    </source>
</reference>
<sequence length="263" mass="29713">MAAARCSVDAIMPRQQMSLVRPEQGEIGVSSYGAPIQQAGSMVSLPTLQWSARTGRMPNAASSEKIVIQRQCQASAIRMSMRAGAVSNSVQIALESEAGVCYELLRDRLAAGEWELADEETRRLLCELAGEGAVKRKWVYFSEVQFIPVADLKTIDRLWRAYSKNKFGYSIQRRIWKAVDKSWTAFFRKVGWTRPLDEKNETYRSFPLEFMWDLADPTPEGHLPLTNALRGTQLLDKILCHPAFDDTDGENELNLRSTAFNLF</sequence>
<accession>A0ACC2D4B3</accession>
<keyword evidence="2" id="KW-1185">Reference proteome</keyword>
<name>A0ACC2D4B3_DIPCM</name>
<comment type="caution">
    <text evidence="1">The sequence shown here is derived from an EMBL/GenBank/DDBJ whole genome shotgun (WGS) entry which is preliminary data.</text>
</comment>
<gene>
    <name evidence="1" type="ORF">O6H91_07G040900</name>
</gene>
<dbReference type="Proteomes" id="UP001162992">
    <property type="component" value="Chromosome 7"/>
</dbReference>
<evidence type="ECO:0000313" key="1">
    <source>
        <dbReference type="EMBL" id="KAJ7549119.1"/>
    </source>
</evidence>
<proteinExistence type="predicted"/>
<dbReference type="EMBL" id="CM055098">
    <property type="protein sequence ID" value="KAJ7549119.1"/>
    <property type="molecule type" value="Genomic_DNA"/>
</dbReference>
<evidence type="ECO:0000313" key="2">
    <source>
        <dbReference type="Proteomes" id="UP001162992"/>
    </source>
</evidence>
<organism evidence="1 2">
    <name type="scientific">Diphasiastrum complanatum</name>
    <name type="common">Issler's clubmoss</name>
    <name type="synonym">Lycopodium complanatum</name>
    <dbReference type="NCBI Taxonomy" id="34168"/>
    <lineage>
        <taxon>Eukaryota</taxon>
        <taxon>Viridiplantae</taxon>
        <taxon>Streptophyta</taxon>
        <taxon>Embryophyta</taxon>
        <taxon>Tracheophyta</taxon>
        <taxon>Lycopodiopsida</taxon>
        <taxon>Lycopodiales</taxon>
        <taxon>Lycopodiaceae</taxon>
        <taxon>Lycopodioideae</taxon>
        <taxon>Diphasiastrum</taxon>
    </lineage>
</organism>